<comment type="similarity">
    <text evidence="1">Belongs to the HyuE racemase family.</text>
</comment>
<keyword evidence="3" id="KW-1185">Reference proteome</keyword>
<evidence type="ECO:0000313" key="2">
    <source>
        <dbReference type="EMBL" id="MCL2914178.1"/>
    </source>
</evidence>
<comment type="caution">
    <text evidence="2">The sequence shown here is derived from an EMBL/GenBank/DDBJ whole genome shotgun (WGS) entry which is preliminary data.</text>
</comment>
<sequence length="269" mass="29795">MQVHTNNKNRVRWLNPINLPHYDEPMGQALASIKQPSTELQVISLGNPDAPMDNLEYRFYEALVTGDIVRAAKDSDEQDVDALVIGCFYDLALEDCREICHNTIVVAPCQASVQLAANLANRFSVIVGQDKWIEQMTQRVHSYGYRDYLASMRAINISANALQCDPEHTVSRIIEQGRLAIEEDKAEALILGCTCNFGLYEKVQEILGVPVIDPLIAAFKQAENLAAMKSSLGLKPSNLWSSEPPPTSELSRFGLDRPSSAIGNCITFN</sequence>
<dbReference type="InterPro" id="IPR052186">
    <property type="entry name" value="Hydantoin_racemase-like"/>
</dbReference>
<dbReference type="Pfam" id="PF01177">
    <property type="entry name" value="Asp_Glu_race"/>
    <property type="match status" value="1"/>
</dbReference>
<dbReference type="PANTHER" id="PTHR28047">
    <property type="entry name" value="PROTEIN DCG1"/>
    <property type="match status" value="1"/>
</dbReference>
<dbReference type="Proteomes" id="UP001202831">
    <property type="component" value="Unassembled WGS sequence"/>
</dbReference>
<organism evidence="2 3">
    <name type="scientific">Shewanella corallii</name>
    <dbReference type="NCBI Taxonomy" id="560080"/>
    <lineage>
        <taxon>Bacteria</taxon>
        <taxon>Pseudomonadati</taxon>
        <taxon>Pseudomonadota</taxon>
        <taxon>Gammaproteobacteria</taxon>
        <taxon>Alteromonadales</taxon>
        <taxon>Shewanellaceae</taxon>
        <taxon>Shewanella</taxon>
    </lineage>
</organism>
<dbReference type="RefSeq" id="WP_249248905.1">
    <property type="nucleotide sequence ID" value="NZ_JAKIKT010000003.1"/>
</dbReference>
<dbReference type="InterPro" id="IPR053714">
    <property type="entry name" value="Iso_Racemase_Enz_sf"/>
</dbReference>
<dbReference type="PANTHER" id="PTHR28047:SF5">
    <property type="entry name" value="PROTEIN DCG1"/>
    <property type="match status" value="1"/>
</dbReference>
<proteinExistence type="inferred from homology"/>
<evidence type="ECO:0000256" key="1">
    <source>
        <dbReference type="ARBA" id="ARBA00038414"/>
    </source>
</evidence>
<reference evidence="2 3" key="1">
    <citation type="submission" date="2022-01" db="EMBL/GenBank/DDBJ databases">
        <title>Whole genome-based taxonomy of the Shewanellaceae.</title>
        <authorList>
            <person name="Martin-Rodriguez A.J."/>
        </authorList>
    </citation>
    <scope>NUCLEOTIDE SEQUENCE [LARGE SCALE GENOMIC DNA]</scope>
    <source>
        <strain evidence="2 3">DSM 21332</strain>
    </source>
</reference>
<dbReference type="Gene3D" id="3.40.50.12500">
    <property type="match status" value="1"/>
</dbReference>
<name>A0ABT0N6V8_9GAMM</name>
<accession>A0ABT0N6V8</accession>
<dbReference type="EMBL" id="JAKIKT010000003">
    <property type="protein sequence ID" value="MCL2914178.1"/>
    <property type="molecule type" value="Genomic_DNA"/>
</dbReference>
<protein>
    <submittedName>
        <fullName evidence="2">Aspartate/glutamate racemase family protein</fullName>
    </submittedName>
</protein>
<evidence type="ECO:0000313" key="3">
    <source>
        <dbReference type="Proteomes" id="UP001202831"/>
    </source>
</evidence>
<gene>
    <name evidence="2" type="ORF">L2725_10410</name>
</gene>
<dbReference type="InterPro" id="IPR015942">
    <property type="entry name" value="Asp/Glu/hydantoin_racemase"/>
</dbReference>